<evidence type="ECO:0000256" key="1">
    <source>
        <dbReference type="ARBA" id="ARBA00005254"/>
    </source>
</evidence>
<dbReference type="InterPro" id="IPR001753">
    <property type="entry name" value="Enoyl-CoA_hydra/iso"/>
</dbReference>
<dbReference type="CDD" id="cd06558">
    <property type="entry name" value="crotonase-like"/>
    <property type="match status" value="1"/>
</dbReference>
<dbReference type="Gene3D" id="1.10.12.10">
    <property type="entry name" value="Lyase 2-enoyl-coa Hydratase, Chain A, domain 2"/>
    <property type="match status" value="1"/>
</dbReference>
<organism evidence="3 4">
    <name type="scientific">Nocardia nova SH22a</name>
    <dbReference type="NCBI Taxonomy" id="1415166"/>
    <lineage>
        <taxon>Bacteria</taxon>
        <taxon>Bacillati</taxon>
        <taxon>Actinomycetota</taxon>
        <taxon>Actinomycetes</taxon>
        <taxon>Mycobacteriales</taxon>
        <taxon>Nocardiaceae</taxon>
        <taxon>Nocardia</taxon>
    </lineage>
</organism>
<proteinExistence type="inferred from homology"/>
<evidence type="ECO:0000313" key="4">
    <source>
        <dbReference type="Proteomes" id="UP000019150"/>
    </source>
</evidence>
<gene>
    <name evidence="3" type="ORF">NONO_c08320</name>
</gene>
<dbReference type="PANTHER" id="PTHR43459">
    <property type="entry name" value="ENOYL-COA HYDRATASE"/>
    <property type="match status" value="1"/>
</dbReference>
<evidence type="ECO:0000313" key="3">
    <source>
        <dbReference type="EMBL" id="AHH15639.1"/>
    </source>
</evidence>
<dbReference type="STRING" id="1415166.NONO_c08320"/>
<protein>
    <submittedName>
        <fullName evidence="3">Enoyl-CoA hydratase/isomerase family protein</fullName>
    </submittedName>
</protein>
<keyword evidence="3" id="KW-0413">Isomerase</keyword>
<dbReference type="Gene3D" id="3.90.226.10">
    <property type="entry name" value="2-enoyl-CoA Hydratase, Chain A, domain 1"/>
    <property type="match status" value="1"/>
</dbReference>
<dbReference type="PANTHER" id="PTHR43459:SF1">
    <property type="entry name" value="EG:BACN32G11.4 PROTEIN"/>
    <property type="match status" value="1"/>
</dbReference>
<dbReference type="KEGG" id="nno:NONO_c08320"/>
<dbReference type="SUPFAM" id="SSF52096">
    <property type="entry name" value="ClpP/crotonase"/>
    <property type="match status" value="1"/>
</dbReference>
<evidence type="ECO:0000256" key="2">
    <source>
        <dbReference type="SAM" id="MobiDB-lite"/>
    </source>
</evidence>
<sequence>MSERSERSQGTAELSLVPERSGGMSDHDHTPGLTIVRDDRVLRVTIDNPGRKNALSYDAMIALGDTFLNVAGDPEIRVVVLTGAGTDFCTGADLSSAASEQSRGITPEMTMDGANRMVRSIIDAPVPVIARVRGAAAGIGVALALSADFTYASEEAYLLQAFINIGLMPDGGAAALVAAAAGRALAAEMALLGERLPVTEAHRRGLLAGVLAADELDAKVEAVVAKLAHGPRRALELTKRTLNRAALASLDEALAAEKAGQAELLRSPDFAEGAAAMLGKRKAVFAH</sequence>
<dbReference type="InterPro" id="IPR029045">
    <property type="entry name" value="ClpP/crotonase-like_dom_sf"/>
</dbReference>
<dbReference type="HOGENOM" id="CLU_009834_7_2_11"/>
<dbReference type="GO" id="GO:0016853">
    <property type="term" value="F:isomerase activity"/>
    <property type="evidence" value="ECO:0007669"/>
    <property type="project" value="UniProtKB-KW"/>
</dbReference>
<dbReference type="InterPro" id="IPR014748">
    <property type="entry name" value="Enoyl-CoA_hydra_C"/>
</dbReference>
<accession>W5T923</accession>
<keyword evidence="4" id="KW-1185">Reference proteome</keyword>
<dbReference type="EMBL" id="CP006850">
    <property type="protein sequence ID" value="AHH15639.1"/>
    <property type="molecule type" value="Genomic_DNA"/>
</dbReference>
<dbReference type="Proteomes" id="UP000019150">
    <property type="component" value="Chromosome"/>
</dbReference>
<dbReference type="PATRIC" id="fig|1415166.3.peg.841"/>
<comment type="similarity">
    <text evidence="1">Belongs to the enoyl-CoA hydratase/isomerase family.</text>
</comment>
<name>W5T923_9NOCA</name>
<dbReference type="AlphaFoldDB" id="W5T923"/>
<feature type="region of interest" description="Disordered" evidence="2">
    <location>
        <begin position="1"/>
        <end position="32"/>
    </location>
</feature>
<dbReference type="eggNOG" id="COG1024">
    <property type="taxonomic scope" value="Bacteria"/>
</dbReference>
<reference evidence="3 4" key="1">
    <citation type="journal article" date="2014" name="Appl. Environ. Microbiol.">
        <title>Insights into the Microbial Degradation of Rubber and Gutta-Percha by Analysis of the Complete Genome of Nocardia nova SH22a.</title>
        <authorList>
            <person name="Luo Q."/>
            <person name="Hiessl S."/>
            <person name="Poehlein A."/>
            <person name="Daniel R."/>
            <person name="Steinbuchel A."/>
        </authorList>
    </citation>
    <scope>NUCLEOTIDE SEQUENCE [LARGE SCALE GENOMIC DNA]</scope>
    <source>
        <strain evidence="3">SH22a</strain>
    </source>
</reference>
<dbReference type="Pfam" id="PF00378">
    <property type="entry name" value="ECH_1"/>
    <property type="match status" value="1"/>
</dbReference>